<dbReference type="PANTHER" id="PTHR33755:SF6">
    <property type="entry name" value="PLASMID STABILIZATION SYSTEM PROTEIN"/>
    <property type="match status" value="1"/>
</dbReference>
<comment type="similarity">
    <text evidence="1">Belongs to the RelE toxin family.</text>
</comment>
<dbReference type="RefSeq" id="WP_184099453.1">
    <property type="nucleotide sequence ID" value="NZ_JACIJH010000010.1"/>
</dbReference>
<evidence type="ECO:0000313" key="4">
    <source>
        <dbReference type="Proteomes" id="UP000537161"/>
    </source>
</evidence>
<evidence type="ECO:0000256" key="1">
    <source>
        <dbReference type="ARBA" id="ARBA00006226"/>
    </source>
</evidence>
<dbReference type="InterPro" id="IPR051803">
    <property type="entry name" value="TA_system_RelE-like_toxin"/>
</dbReference>
<reference evidence="3 4" key="1">
    <citation type="submission" date="2020-08" db="EMBL/GenBank/DDBJ databases">
        <title>Genomic Encyclopedia of Type Strains, Phase IV (KMG-IV): sequencing the most valuable type-strain genomes for metagenomic binning, comparative biology and taxonomic classification.</title>
        <authorList>
            <person name="Goeker M."/>
        </authorList>
    </citation>
    <scope>NUCLEOTIDE SEQUENCE [LARGE SCALE GENOMIC DNA]</scope>
    <source>
        <strain evidence="3 4">DSM 27163</strain>
    </source>
</reference>
<keyword evidence="4" id="KW-1185">Reference proteome</keyword>
<sequence length="95" mass="10740">MTPVHWSRLSRQDLNSAVDRQVDANFDMADALLEEAAKATVFLATSPRGGTPVGAQGRRKWRLGRLPYALIYHVDSKRVLTLRVSHLRSDWQTLP</sequence>
<keyword evidence="2" id="KW-1277">Toxin-antitoxin system</keyword>
<organism evidence="3 4">
    <name type="scientific">Sphingopyxis panaciterrulae</name>
    <dbReference type="NCBI Taxonomy" id="462372"/>
    <lineage>
        <taxon>Bacteria</taxon>
        <taxon>Pseudomonadati</taxon>
        <taxon>Pseudomonadota</taxon>
        <taxon>Alphaproteobacteria</taxon>
        <taxon>Sphingomonadales</taxon>
        <taxon>Sphingomonadaceae</taxon>
        <taxon>Sphingopyxis</taxon>
    </lineage>
</organism>
<evidence type="ECO:0000313" key="3">
    <source>
        <dbReference type="EMBL" id="MBB5707510.1"/>
    </source>
</evidence>
<protein>
    <submittedName>
        <fullName evidence="3">Plasmid stabilization system protein ParE</fullName>
    </submittedName>
</protein>
<dbReference type="EMBL" id="JACIJH010000010">
    <property type="protein sequence ID" value="MBB5707510.1"/>
    <property type="molecule type" value="Genomic_DNA"/>
</dbReference>
<name>A0A7W9B752_9SPHN</name>
<dbReference type="Proteomes" id="UP000537161">
    <property type="component" value="Unassembled WGS sequence"/>
</dbReference>
<gene>
    <name evidence="3" type="ORF">FHR21_002877</name>
</gene>
<dbReference type="InterPro" id="IPR035093">
    <property type="entry name" value="RelE/ParE_toxin_dom_sf"/>
</dbReference>
<dbReference type="InterPro" id="IPR007712">
    <property type="entry name" value="RelE/ParE_toxin"/>
</dbReference>
<dbReference type="AlphaFoldDB" id="A0A7W9B752"/>
<proteinExistence type="inferred from homology"/>
<dbReference type="PANTHER" id="PTHR33755">
    <property type="entry name" value="TOXIN PARE1-RELATED"/>
    <property type="match status" value="1"/>
</dbReference>
<dbReference type="Pfam" id="PF05016">
    <property type="entry name" value="ParE_toxin"/>
    <property type="match status" value="1"/>
</dbReference>
<evidence type="ECO:0000256" key="2">
    <source>
        <dbReference type="ARBA" id="ARBA00022649"/>
    </source>
</evidence>
<accession>A0A7W9B752</accession>
<dbReference type="Gene3D" id="3.30.2310.20">
    <property type="entry name" value="RelE-like"/>
    <property type="match status" value="1"/>
</dbReference>
<comment type="caution">
    <text evidence="3">The sequence shown here is derived from an EMBL/GenBank/DDBJ whole genome shotgun (WGS) entry which is preliminary data.</text>
</comment>